<evidence type="ECO:0000256" key="11">
    <source>
        <dbReference type="ARBA" id="ARBA00047944"/>
    </source>
</evidence>
<keyword evidence="16" id="KW-1185">Reference proteome</keyword>
<dbReference type="RefSeq" id="WP_136141621.1">
    <property type="nucleotide sequence ID" value="NZ_CP039247.1"/>
</dbReference>
<dbReference type="Gene3D" id="2.40.240.20">
    <property type="entry name" value="Hypothetical PUA domain-like, domain 1"/>
    <property type="match status" value="1"/>
</dbReference>
<evidence type="ECO:0000256" key="3">
    <source>
        <dbReference type="ARBA" id="ARBA00012328"/>
    </source>
</evidence>
<dbReference type="KEGG" id="cee:CENDO_08460"/>
<dbReference type="NCBIfam" id="TIGR00046">
    <property type="entry name" value="RsmE family RNA methyltransferase"/>
    <property type="match status" value="1"/>
</dbReference>
<evidence type="ECO:0000256" key="9">
    <source>
        <dbReference type="ARBA" id="ARBA00022691"/>
    </source>
</evidence>
<evidence type="ECO:0000256" key="7">
    <source>
        <dbReference type="ARBA" id="ARBA00022603"/>
    </source>
</evidence>
<gene>
    <name evidence="15" type="primary">rsmE</name>
    <name evidence="15" type="ORF">CENDO_08460</name>
</gene>
<dbReference type="Gene3D" id="3.40.1280.10">
    <property type="match status" value="1"/>
</dbReference>
<dbReference type="PIRSF" id="PIRSF015601">
    <property type="entry name" value="MTase_slr0722"/>
    <property type="match status" value="1"/>
</dbReference>
<dbReference type="InterPro" id="IPR046887">
    <property type="entry name" value="RsmE_PUA-like"/>
</dbReference>
<dbReference type="SUPFAM" id="SSF88697">
    <property type="entry name" value="PUA domain-like"/>
    <property type="match status" value="1"/>
</dbReference>
<evidence type="ECO:0000313" key="15">
    <source>
        <dbReference type="EMBL" id="QCB28962.1"/>
    </source>
</evidence>
<keyword evidence="6 12" id="KW-0698">rRNA processing</keyword>
<dbReference type="CDD" id="cd18084">
    <property type="entry name" value="RsmE-like"/>
    <property type="match status" value="1"/>
</dbReference>
<comment type="catalytic activity">
    <reaction evidence="11 12">
        <text>uridine(1498) in 16S rRNA + S-adenosyl-L-methionine = N(3)-methyluridine(1498) in 16S rRNA + S-adenosyl-L-homocysteine + H(+)</text>
        <dbReference type="Rhea" id="RHEA:42920"/>
        <dbReference type="Rhea" id="RHEA-COMP:10283"/>
        <dbReference type="Rhea" id="RHEA-COMP:10284"/>
        <dbReference type="ChEBI" id="CHEBI:15378"/>
        <dbReference type="ChEBI" id="CHEBI:57856"/>
        <dbReference type="ChEBI" id="CHEBI:59789"/>
        <dbReference type="ChEBI" id="CHEBI:65315"/>
        <dbReference type="ChEBI" id="CHEBI:74502"/>
        <dbReference type="EC" id="2.1.1.193"/>
    </reaction>
</comment>
<evidence type="ECO:0000259" key="14">
    <source>
        <dbReference type="Pfam" id="PF20260"/>
    </source>
</evidence>
<dbReference type="GO" id="GO:0070042">
    <property type="term" value="F:rRNA (uridine-N3-)-methyltransferase activity"/>
    <property type="evidence" value="ECO:0007669"/>
    <property type="project" value="TreeGrafter"/>
</dbReference>
<keyword evidence="8 12" id="KW-0808">Transferase</keyword>
<dbReference type="Pfam" id="PF04452">
    <property type="entry name" value="Methyltrans_RNA"/>
    <property type="match status" value="1"/>
</dbReference>
<comment type="subcellular location">
    <subcellularLocation>
        <location evidence="1 12">Cytoplasm</location>
    </subcellularLocation>
</comment>
<feature type="domain" description="Ribosomal RNA small subunit methyltransferase E methyltransferase" evidence="13">
    <location>
        <begin position="79"/>
        <end position="249"/>
    </location>
</feature>
<dbReference type="Proteomes" id="UP000296352">
    <property type="component" value="Chromosome"/>
</dbReference>
<dbReference type="InterPro" id="IPR029026">
    <property type="entry name" value="tRNA_m1G_MTases_N"/>
</dbReference>
<accession>A0A4P7QGR7</accession>
<comment type="similarity">
    <text evidence="2 12">Belongs to the RNA methyltransferase RsmE family.</text>
</comment>
<organism evidence="15 16">
    <name type="scientific">Corynebacterium endometrii</name>
    <dbReference type="NCBI Taxonomy" id="2488819"/>
    <lineage>
        <taxon>Bacteria</taxon>
        <taxon>Bacillati</taxon>
        <taxon>Actinomycetota</taxon>
        <taxon>Actinomycetes</taxon>
        <taxon>Mycobacteriales</taxon>
        <taxon>Corynebacteriaceae</taxon>
        <taxon>Corynebacterium</taxon>
    </lineage>
</organism>
<reference evidence="15 16" key="1">
    <citation type="submission" date="2019-04" db="EMBL/GenBank/DDBJ databases">
        <title>Corynebacterium endometrii sp. nov., isolated from the uterus of a cow with endometritis.</title>
        <authorList>
            <person name="Ballas P."/>
            <person name="Ruckert C."/>
            <person name="Wagener K."/>
            <person name="Drillich M."/>
            <person name="Kaempfer P."/>
            <person name="Busse H.-J."/>
            <person name="Ehling-Schulz M."/>
        </authorList>
    </citation>
    <scope>NUCLEOTIDE SEQUENCE [LARGE SCALE GENOMIC DNA]</scope>
    <source>
        <strain evidence="15 16">LMM-1653</strain>
    </source>
</reference>
<dbReference type="SUPFAM" id="SSF75217">
    <property type="entry name" value="alpha/beta knot"/>
    <property type="match status" value="1"/>
</dbReference>
<dbReference type="NCBIfam" id="NF008693">
    <property type="entry name" value="PRK11713.2-3"/>
    <property type="match status" value="1"/>
</dbReference>
<keyword evidence="9 12" id="KW-0949">S-adenosyl-L-methionine</keyword>
<name>A0A4P7QGR7_9CORY</name>
<dbReference type="OrthoDB" id="9808126at2"/>
<evidence type="ECO:0000256" key="2">
    <source>
        <dbReference type="ARBA" id="ARBA00005528"/>
    </source>
</evidence>
<dbReference type="GO" id="GO:0005737">
    <property type="term" value="C:cytoplasm"/>
    <property type="evidence" value="ECO:0007669"/>
    <property type="project" value="UniProtKB-SubCell"/>
</dbReference>
<keyword evidence="5 12" id="KW-0963">Cytoplasm</keyword>
<proteinExistence type="inferred from homology"/>
<dbReference type="GO" id="GO:0070475">
    <property type="term" value="P:rRNA base methylation"/>
    <property type="evidence" value="ECO:0007669"/>
    <property type="project" value="TreeGrafter"/>
</dbReference>
<dbReference type="InterPro" id="IPR006700">
    <property type="entry name" value="RsmE"/>
</dbReference>
<keyword evidence="7 12" id="KW-0489">Methyltransferase</keyword>
<evidence type="ECO:0000256" key="10">
    <source>
        <dbReference type="ARBA" id="ARBA00025699"/>
    </source>
</evidence>
<dbReference type="InterPro" id="IPR046886">
    <property type="entry name" value="RsmE_MTase_dom"/>
</dbReference>
<comment type="function">
    <text evidence="10 12">Specifically methylates the N3 position of the uracil ring of uridine 1498 (m3U1498) in 16S rRNA. Acts on the fully assembled 30S ribosomal subunit.</text>
</comment>
<dbReference type="EMBL" id="CP039247">
    <property type="protein sequence ID" value="QCB28962.1"/>
    <property type="molecule type" value="Genomic_DNA"/>
</dbReference>
<evidence type="ECO:0000313" key="16">
    <source>
        <dbReference type="Proteomes" id="UP000296352"/>
    </source>
</evidence>
<evidence type="ECO:0000259" key="13">
    <source>
        <dbReference type="Pfam" id="PF04452"/>
    </source>
</evidence>
<dbReference type="Pfam" id="PF20260">
    <property type="entry name" value="PUA_4"/>
    <property type="match status" value="1"/>
</dbReference>
<protein>
    <recommendedName>
        <fullName evidence="4 12">Ribosomal RNA small subunit methyltransferase E</fullName>
        <ecNumber evidence="3 12">2.1.1.193</ecNumber>
    </recommendedName>
</protein>
<dbReference type="InterPro" id="IPR029028">
    <property type="entry name" value="Alpha/beta_knot_MTases"/>
</dbReference>
<evidence type="ECO:0000256" key="1">
    <source>
        <dbReference type="ARBA" id="ARBA00004496"/>
    </source>
</evidence>
<dbReference type="InterPro" id="IPR015947">
    <property type="entry name" value="PUA-like_sf"/>
</dbReference>
<evidence type="ECO:0000256" key="6">
    <source>
        <dbReference type="ARBA" id="ARBA00022552"/>
    </source>
</evidence>
<sequence>MSLPVFIHPGLGSSQAGQPVYLSGAEGRHAVTVKRIHPGERINLIDGTGATATVTVTKTSGKDQLTGTIESVEILPAPSPRVVVVQAIPKAERSELAIDLATQAGADEIIAWQADRCVAKWDGKKIPKAVAKWEAAAQSAAKQARRSRIPAIRGPLTTKQLAQELTGAISGPESNGRAPAAALVLHEDATESMREVSLDAETIYLIVGPEGGIGEDELATLRGAGSQAIKLGPEVLRTASAAMVALAAIGVRTSRW</sequence>
<evidence type="ECO:0000256" key="12">
    <source>
        <dbReference type="PIRNR" id="PIRNR015601"/>
    </source>
</evidence>
<dbReference type="EC" id="2.1.1.193" evidence="3 12"/>
<evidence type="ECO:0000256" key="5">
    <source>
        <dbReference type="ARBA" id="ARBA00022490"/>
    </source>
</evidence>
<evidence type="ECO:0000256" key="8">
    <source>
        <dbReference type="ARBA" id="ARBA00022679"/>
    </source>
</evidence>
<dbReference type="PANTHER" id="PTHR30027:SF3">
    <property type="entry name" value="16S RRNA (URACIL(1498)-N(3))-METHYLTRANSFERASE"/>
    <property type="match status" value="1"/>
</dbReference>
<evidence type="ECO:0000256" key="4">
    <source>
        <dbReference type="ARBA" id="ARBA00013673"/>
    </source>
</evidence>
<dbReference type="AlphaFoldDB" id="A0A4P7QGR7"/>
<feature type="domain" description="Ribosomal RNA small subunit methyltransferase E PUA-like" evidence="14">
    <location>
        <begin position="22"/>
        <end position="69"/>
    </location>
</feature>
<dbReference type="PANTHER" id="PTHR30027">
    <property type="entry name" value="RIBOSOMAL RNA SMALL SUBUNIT METHYLTRANSFERASE E"/>
    <property type="match status" value="1"/>
</dbReference>